<name>A0A1F4T5F2_UNCSA</name>
<keyword evidence="6 8" id="KW-0479">Metal-binding</keyword>
<reference evidence="9 10" key="1">
    <citation type="journal article" date="2016" name="Nat. Commun.">
        <title>Thousands of microbial genomes shed light on interconnected biogeochemical processes in an aquifer system.</title>
        <authorList>
            <person name="Anantharaman K."/>
            <person name="Brown C.T."/>
            <person name="Hug L.A."/>
            <person name="Sharon I."/>
            <person name="Castelle C.J."/>
            <person name="Probst A.J."/>
            <person name="Thomas B.C."/>
            <person name="Singh A."/>
            <person name="Wilkins M.J."/>
            <person name="Karaoz U."/>
            <person name="Brodie E.L."/>
            <person name="Williams K.H."/>
            <person name="Hubbard S.S."/>
            <person name="Banfield J.F."/>
        </authorList>
    </citation>
    <scope>NUCLEOTIDE SEQUENCE [LARGE SCALE GENOMIC DNA]</scope>
</reference>
<comment type="catalytic activity">
    <reaction evidence="6">
        <text>UDP-N-acetyl-alpha-D-muramoyl-L-alanyl-gamma-D-glutamyl-meso-2,6-diaminopimeloyl-D-alanyl-D-alanine + di-trans,octa-cis-undecaprenyl phosphate = di-trans,octa-cis-undecaprenyl diphospho-N-acetyl-alpha-D-muramoyl-L-alanyl-D-glutamyl-meso-2,6-diaminopimeloyl-D-alanyl-D-alanine + UMP</text>
        <dbReference type="Rhea" id="RHEA:28386"/>
        <dbReference type="ChEBI" id="CHEBI:57865"/>
        <dbReference type="ChEBI" id="CHEBI:60392"/>
        <dbReference type="ChEBI" id="CHEBI:61386"/>
        <dbReference type="ChEBI" id="CHEBI:61387"/>
        <dbReference type="EC" id="2.7.8.13"/>
    </reaction>
</comment>
<dbReference type="GO" id="GO:0051992">
    <property type="term" value="F:UDP-N-acetylmuramoyl-L-alanyl-D-glutamyl-meso-2,6-diaminopimelyl-D-alanyl-D-alanine:undecaprenyl-phosphate transferase activity"/>
    <property type="evidence" value="ECO:0007669"/>
    <property type="project" value="RHEA"/>
</dbReference>
<evidence type="ECO:0000313" key="10">
    <source>
        <dbReference type="Proteomes" id="UP000178602"/>
    </source>
</evidence>
<comment type="caution">
    <text evidence="9">The sequence shown here is derived from an EMBL/GenBank/DDBJ whole genome shotgun (WGS) entry which is preliminary data.</text>
</comment>
<feature type="transmembrane region" description="Helical" evidence="6">
    <location>
        <begin position="113"/>
        <end position="132"/>
    </location>
</feature>
<dbReference type="Proteomes" id="UP000178602">
    <property type="component" value="Unassembled WGS sequence"/>
</dbReference>
<feature type="transmembrane region" description="Helical" evidence="6">
    <location>
        <begin position="6"/>
        <end position="29"/>
    </location>
</feature>
<keyword evidence="6 8" id="KW-0460">Magnesium</keyword>
<comment type="subcellular location">
    <subcellularLocation>
        <location evidence="6">Cell membrane</location>
        <topology evidence="6">Multi-pass membrane protein</topology>
    </subcellularLocation>
    <subcellularLocation>
        <location evidence="1">Membrane</location>
        <topology evidence="1">Multi-pass membrane protein</topology>
    </subcellularLocation>
</comment>
<dbReference type="GO" id="GO:0046872">
    <property type="term" value="F:metal ion binding"/>
    <property type="evidence" value="ECO:0007669"/>
    <property type="project" value="UniProtKB-KW"/>
</dbReference>
<accession>A0A1F4T5F2</accession>
<evidence type="ECO:0000256" key="4">
    <source>
        <dbReference type="ARBA" id="ARBA00022989"/>
    </source>
</evidence>
<dbReference type="InterPro" id="IPR003524">
    <property type="entry name" value="PNAcMuramoyl-5peptid_Trfase"/>
</dbReference>
<dbReference type="GO" id="GO:0051301">
    <property type="term" value="P:cell division"/>
    <property type="evidence" value="ECO:0007669"/>
    <property type="project" value="UniProtKB-KW"/>
</dbReference>
<feature type="transmembrane region" description="Helical" evidence="6">
    <location>
        <begin position="171"/>
        <end position="190"/>
    </location>
</feature>
<comment type="cofactor">
    <cofactor evidence="6 8">
        <name>Mg(2+)</name>
        <dbReference type="ChEBI" id="CHEBI:18420"/>
    </cofactor>
</comment>
<keyword evidence="6" id="KW-1003">Cell membrane</keyword>
<feature type="transmembrane region" description="Helical" evidence="6">
    <location>
        <begin position="249"/>
        <end position="273"/>
    </location>
</feature>
<dbReference type="PANTHER" id="PTHR22926">
    <property type="entry name" value="PHOSPHO-N-ACETYLMURAMOYL-PENTAPEPTIDE-TRANSFERASE"/>
    <property type="match status" value="1"/>
</dbReference>
<dbReference type="GO" id="GO:0005886">
    <property type="term" value="C:plasma membrane"/>
    <property type="evidence" value="ECO:0007669"/>
    <property type="project" value="UniProtKB-SubCell"/>
</dbReference>
<dbReference type="CDD" id="cd06852">
    <property type="entry name" value="GT_MraY"/>
    <property type="match status" value="1"/>
</dbReference>
<keyword evidence="6" id="KW-0573">Peptidoglycan synthesis</keyword>
<feature type="binding site" evidence="8">
    <location>
        <position position="166"/>
    </location>
    <ligand>
        <name>Mg(2+)</name>
        <dbReference type="ChEBI" id="CHEBI:18420"/>
    </ligand>
</feature>
<dbReference type="AlphaFoldDB" id="A0A1F4T5F2"/>
<comment type="similarity">
    <text evidence="6">Belongs to the glycosyltransferase 4 family. MraY subfamily.</text>
</comment>
<protein>
    <recommendedName>
        <fullName evidence="6 7">Phospho-N-acetylmuramoyl-pentapeptide-transferase</fullName>
        <ecNumber evidence="6 7">2.7.8.13</ecNumber>
    </recommendedName>
    <alternativeName>
        <fullName evidence="6">UDP-MurNAc-pentapeptide phosphotransferase</fullName>
    </alternativeName>
</protein>
<dbReference type="GO" id="GO:0071555">
    <property type="term" value="P:cell wall organization"/>
    <property type="evidence" value="ECO:0007669"/>
    <property type="project" value="UniProtKB-KW"/>
</dbReference>
<dbReference type="NCBIfam" id="TIGR00445">
    <property type="entry name" value="mraY"/>
    <property type="match status" value="1"/>
</dbReference>
<dbReference type="EC" id="2.7.8.13" evidence="6 7"/>
<dbReference type="UniPathway" id="UPA00219"/>
<evidence type="ECO:0000256" key="2">
    <source>
        <dbReference type="ARBA" id="ARBA00022679"/>
    </source>
</evidence>
<feature type="transmembrane region" description="Helical" evidence="6">
    <location>
        <begin position="138"/>
        <end position="159"/>
    </location>
</feature>
<evidence type="ECO:0000256" key="7">
    <source>
        <dbReference type="NCBIfam" id="TIGR00445"/>
    </source>
</evidence>
<dbReference type="GO" id="GO:0008360">
    <property type="term" value="P:regulation of cell shape"/>
    <property type="evidence" value="ECO:0007669"/>
    <property type="project" value="UniProtKB-KW"/>
</dbReference>
<dbReference type="GO" id="GO:0008963">
    <property type="term" value="F:phospho-N-acetylmuramoyl-pentapeptide-transferase activity"/>
    <property type="evidence" value="ECO:0007669"/>
    <property type="project" value="UniProtKB-UniRule"/>
</dbReference>
<keyword evidence="6" id="KW-0131">Cell cycle</keyword>
<feature type="transmembrane region" description="Helical" evidence="6">
    <location>
        <begin position="294"/>
        <end position="315"/>
    </location>
</feature>
<evidence type="ECO:0000256" key="3">
    <source>
        <dbReference type="ARBA" id="ARBA00022692"/>
    </source>
</evidence>
<dbReference type="EMBL" id="MEUG01000001">
    <property type="protein sequence ID" value="OGC27770.1"/>
    <property type="molecule type" value="Genomic_DNA"/>
</dbReference>
<keyword evidence="6" id="KW-0132">Cell division</keyword>
<keyword evidence="6" id="KW-0961">Cell wall biogenesis/degradation</keyword>
<feature type="binding site" evidence="8">
    <location>
        <position position="226"/>
    </location>
    <ligand>
        <name>Mg(2+)</name>
        <dbReference type="ChEBI" id="CHEBI:18420"/>
    </ligand>
</feature>
<keyword evidence="3 6" id="KW-0812">Transmembrane</keyword>
<gene>
    <name evidence="6" type="primary">mraY</name>
    <name evidence="9" type="ORF">A3K49_01990</name>
</gene>
<evidence type="ECO:0000256" key="8">
    <source>
        <dbReference type="PIRSR" id="PIRSR600715-1"/>
    </source>
</evidence>
<keyword evidence="5 6" id="KW-0472">Membrane</keyword>
<feature type="transmembrane region" description="Helical" evidence="6">
    <location>
        <begin position="75"/>
        <end position="93"/>
    </location>
</feature>
<evidence type="ECO:0000256" key="6">
    <source>
        <dbReference type="HAMAP-Rule" id="MF_00038"/>
    </source>
</evidence>
<evidence type="ECO:0000256" key="5">
    <source>
        <dbReference type="ARBA" id="ARBA00023136"/>
    </source>
</evidence>
<dbReference type="GO" id="GO:0009252">
    <property type="term" value="P:peptidoglycan biosynthetic process"/>
    <property type="evidence" value="ECO:0007669"/>
    <property type="project" value="UniProtKB-UniRule"/>
</dbReference>
<organism evidence="9 10">
    <name type="scientific">candidate division WOR-1 bacterium RIFOXYC12_FULL_54_18</name>
    <dbReference type="NCBI Taxonomy" id="1802584"/>
    <lineage>
        <taxon>Bacteria</taxon>
        <taxon>Bacillati</taxon>
        <taxon>Saganbacteria</taxon>
    </lineage>
</organism>
<proteinExistence type="inferred from homology"/>
<keyword evidence="2 6" id="KW-0808">Transferase</keyword>
<feature type="transmembrane region" description="Helical" evidence="6">
    <location>
        <begin position="50"/>
        <end position="69"/>
    </location>
</feature>
<sequence length="316" mass="34698">MISQIVLFFTAALISLLITYPVIAGSRFFKTRQYIRAEGPQSHLNKAGTPIMGGVGFGLAILIMVLIFVNVEMDFRYAAILLLMFAFAGIGLFDDLTKTIKKQNLGLNFWQKIFLQSAFAALFSFFLVSIGYHQQTGWLNYIYFGEPLLYMLGSTFIIVGAANATNLTDGLNGLLAGTGGLAFLFFAVIAHRLQMIDAMSVCLIAAGSVLAFLFYNFPKAQIFMGDTGSLALGALLAGIAVLLHQELRLIVIGGVFVLEALSVIVQVACYKLFKRRLFRMSPLHHHFELLGFKEVPVVLGFWSLGLIFGVAGVLLW</sequence>
<dbReference type="Pfam" id="PF00953">
    <property type="entry name" value="Glycos_transf_4"/>
    <property type="match status" value="1"/>
</dbReference>
<comment type="function">
    <text evidence="6">Catalyzes the initial step of the lipid cycle reactions in the biosynthesis of the cell wall peptidoglycan: transfers peptidoglycan precursor phospho-MurNAc-pentapeptide from UDP-MurNAc-pentapeptide onto the lipid carrier undecaprenyl phosphate, yielding undecaprenyl-pyrophosphoryl-MurNAc-pentapeptide, known as lipid I.</text>
</comment>
<dbReference type="InterPro" id="IPR000715">
    <property type="entry name" value="Glycosyl_transferase_4"/>
</dbReference>
<keyword evidence="6" id="KW-0133">Cell shape</keyword>
<evidence type="ECO:0000313" key="9">
    <source>
        <dbReference type="EMBL" id="OGC27770.1"/>
    </source>
</evidence>
<dbReference type="PANTHER" id="PTHR22926:SF5">
    <property type="entry name" value="PHOSPHO-N-ACETYLMURAMOYL-PENTAPEPTIDE-TRANSFERASE HOMOLOG"/>
    <property type="match status" value="1"/>
</dbReference>
<comment type="pathway">
    <text evidence="6">Cell wall biogenesis; peptidoglycan biosynthesis.</text>
</comment>
<feature type="transmembrane region" description="Helical" evidence="6">
    <location>
        <begin position="222"/>
        <end position="243"/>
    </location>
</feature>
<dbReference type="HAMAP" id="MF_00038">
    <property type="entry name" value="MraY"/>
    <property type="match status" value="1"/>
</dbReference>
<evidence type="ECO:0000256" key="1">
    <source>
        <dbReference type="ARBA" id="ARBA00004141"/>
    </source>
</evidence>
<keyword evidence="4 6" id="KW-1133">Transmembrane helix</keyword>
<feature type="transmembrane region" description="Helical" evidence="6">
    <location>
        <begin position="196"/>
        <end position="215"/>
    </location>
</feature>